<dbReference type="EMBL" id="JAFEUF010000287">
    <property type="protein sequence ID" value="MBM7058228.1"/>
    <property type="molecule type" value="Genomic_DNA"/>
</dbReference>
<comment type="caution">
    <text evidence="1">The sequence shown here is derived from an EMBL/GenBank/DDBJ whole genome shotgun (WGS) entry which is preliminary data.</text>
</comment>
<organism evidence="1 2">
    <name type="scientific">Streptomyces durocortorensis</name>
    <dbReference type="NCBI Taxonomy" id="2811104"/>
    <lineage>
        <taxon>Bacteria</taxon>
        <taxon>Bacillati</taxon>
        <taxon>Actinomycetota</taxon>
        <taxon>Actinomycetes</taxon>
        <taxon>Kitasatosporales</taxon>
        <taxon>Streptomycetaceae</taxon>
        <taxon>Streptomyces</taxon>
    </lineage>
</organism>
<evidence type="ECO:0000313" key="1">
    <source>
        <dbReference type="EMBL" id="MBM7058228.1"/>
    </source>
</evidence>
<accession>A0ABS2I6F3</accession>
<proteinExistence type="predicted"/>
<keyword evidence="2" id="KW-1185">Reference proteome</keyword>
<reference evidence="1 2" key="1">
    <citation type="submission" date="2021-02" db="EMBL/GenBank/DDBJ databases">
        <title>Genome Streptomyces sp. RHZ10.</title>
        <authorList>
            <person name="Besaury L."/>
        </authorList>
    </citation>
    <scope>NUCLEOTIDE SEQUENCE [LARGE SCALE GENOMIC DNA]</scope>
    <source>
        <strain evidence="1 2">RHZ10</strain>
    </source>
</reference>
<sequence length="55" mass="5635">MATIATVSVTPVPKPLAPDACTAECLLCGVAAYAEHSLTTWAVKHSEQCPGPQPA</sequence>
<gene>
    <name evidence="1" type="ORF">JS521_31500</name>
</gene>
<evidence type="ECO:0000313" key="2">
    <source>
        <dbReference type="Proteomes" id="UP000712045"/>
    </source>
</evidence>
<dbReference type="Proteomes" id="UP000712045">
    <property type="component" value="Unassembled WGS sequence"/>
</dbReference>
<protein>
    <submittedName>
        <fullName evidence="1">Uncharacterized protein</fullName>
    </submittedName>
</protein>
<name>A0ABS2I6F3_9ACTN</name>
<dbReference type="RefSeq" id="WP_205086332.1">
    <property type="nucleotide sequence ID" value="NZ_JAFEUF010000287.1"/>
</dbReference>